<dbReference type="Proteomes" id="UP000198394">
    <property type="component" value="Unassembled WGS sequence"/>
</dbReference>
<comment type="caution">
    <text evidence="2">The sequence shown here is derived from an EMBL/GenBank/DDBJ whole genome shotgun (WGS) entry which is preliminary data.</text>
</comment>
<proteinExistence type="predicted"/>
<keyword evidence="3" id="KW-1185">Reference proteome</keyword>
<dbReference type="RefSeq" id="WP_089097316.1">
    <property type="nucleotide sequence ID" value="NZ_NDYL01000001.1"/>
</dbReference>
<sequence>MLAKDQQVLFHFRGVPVVQVTESRIRQEDRQEWLYYYDIRHSDEDCGYPCTVEPHVLVNHFGTMATTEPIEIEPDENGDAYLEITDEERELIWEYCR</sequence>
<gene>
    <name evidence="2" type="ORF">B9L23_08340</name>
</gene>
<dbReference type="AlphaFoldDB" id="A0A226QQW7"/>
<feature type="domain" description="Large polyvalent protein associated" evidence="1">
    <location>
        <begin position="20"/>
        <end position="88"/>
    </location>
</feature>
<accession>A0A226QQW7</accession>
<reference evidence="2 3" key="1">
    <citation type="submission" date="2017-04" db="EMBL/GenBank/DDBJ databases">
        <title>The genome sequence of Parageobacillus galactosidasius DSM 18751.</title>
        <authorList>
            <person name="Ramaloko W.T."/>
            <person name="Koen N."/>
            <person name="Polliack S."/>
            <person name="Aliyu H."/>
            <person name="Lebre P."/>
            <person name="Mohr T."/>
            <person name="Oswald F."/>
            <person name="Zwick M."/>
            <person name="Neumann A."/>
            <person name="Syldatk C."/>
            <person name="Cowan D."/>
            <person name="De Maayer P."/>
        </authorList>
    </citation>
    <scope>NUCLEOTIDE SEQUENCE [LARGE SCALE GENOMIC DNA]</scope>
    <source>
        <strain evidence="2 3">DSM 18751</strain>
    </source>
</reference>
<name>A0A226QQW7_9BACL</name>
<organism evidence="2 3">
    <name type="scientific">Parageobacillus galactosidasius</name>
    <dbReference type="NCBI Taxonomy" id="883812"/>
    <lineage>
        <taxon>Bacteria</taxon>
        <taxon>Bacillati</taxon>
        <taxon>Bacillota</taxon>
        <taxon>Bacilli</taxon>
        <taxon>Bacillales</taxon>
        <taxon>Anoxybacillaceae</taxon>
        <taxon>Parageobacillus</taxon>
    </lineage>
</organism>
<evidence type="ECO:0000313" key="2">
    <source>
        <dbReference type="EMBL" id="OXB94861.1"/>
    </source>
</evidence>
<dbReference type="InterPro" id="IPR040809">
    <property type="entry name" value="LPD28"/>
</dbReference>
<evidence type="ECO:0000313" key="3">
    <source>
        <dbReference type="Proteomes" id="UP000198394"/>
    </source>
</evidence>
<dbReference type="EMBL" id="NDYL01000001">
    <property type="protein sequence ID" value="OXB94861.1"/>
    <property type="molecule type" value="Genomic_DNA"/>
</dbReference>
<dbReference type="Pfam" id="PF18843">
    <property type="entry name" value="LPD28"/>
    <property type="match status" value="1"/>
</dbReference>
<evidence type="ECO:0000259" key="1">
    <source>
        <dbReference type="Pfam" id="PF18843"/>
    </source>
</evidence>
<protein>
    <recommendedName>
        <fullName evidence="1">Large polyvalent protein associated domain-containing protein</fullName>
    </recommendedName>
</protein>